<dbReference type="InterPro" id="IPR006683">
    <property type="entry name" value="Thioestr_dom"/>
</dbReference>
<evidence type="ECO:0000259" key="1">
    <source>
        <dbReference type="Pfam" id="PF03061"/>
    </source>
</evidence>
<feature type="domain" description="Thioesterase" evidence="1">
    <location>
        <begin position="62"/>
        <end position="125"/>
    </location>
</feature>
<keyword evidence="3" id="KW-1185">Reference proteome</keyword>
<name>A0A813GSG2_POLGL</name>
<proteinExistence type="predicted"/>
<dbReference type="Pfam" id="PF03061">
    <property type="entry name" value="4HBT"/>
    <property type="match status" value="1"/>
</dbReference>
<sequence>MADFGGRKTLGPSLTSAEEFLNFCKDVPFNGIPAGSLTVEEMLEGQIRLRLRVDASQHLRPGGTISGPVMFALADLAMWGLVMTAYGPAPMAVTSNLSIDFLQKPDPVDLVVVGKLLRGGRSRLAFGSLSSARGLRLKLFSVDGPWDEESSTDMLPVAHVTSTYSVPRKSQL</sequence>
<gene>
    <name evidence="2" type="ORF">PGLA1383_LOCUS44740</name>
</gene>
<protein>
    <recommendedName>
        <fullName evidence="1">Thioesterase domain-containing protein</fullName>
    </recommendedName>
</protein>
<dbReference type="Proteomes" id="UP000654075">
    <property type="component" value="Unassembled WGS sequence"/>
</dbReference>
<dbReference type="SUPFAM" id="SSF54637">
    <property type="entry name" value="Thioesterase/thiol ester dehydrase-isomerase"/>
    <property type="match status" value="1"/>
</dbReference>
<dbReference type="Gene3D" id="3.10.129.10">
    <property type="entry name" value="Hotdog Thioesterase"/>
    <property type="match status" value="1"/>
</dbReference>
<comment type="caution">
    <text evidence="2">The sequence shown here is derived from an EMBL/GenBank/DDBJ whole genome shotgun (WGS) entry which is preliminary data.</text>
</comment>
<dbReference type="InterPro" id="IPR029069">
    <property type="entry name" value="HotDog_dom_sf"/>
</dbReference>
<dbReference type="CDD" id="cd03443">
    <property type="entry name" value="PaaI_thioesterase"/>
    <property type="match status" value="1"/>
</dbReference>
<organism evidence="2 3">
    <name type="scientific">Polarella glacialis</name>
    <name type="common">Dinoflagellate</name>
    <dbReference type="NCBI Taxonomy" id="89957"/>
    <lineage>
        <taxon>Eukaryota</taxon>
        <taxon>Sar</taxon>
        <taxon>Alveolata</taxon>
        <taxon>Dinophyceae</taxon>
        <taxon>Suessiales</taxon>
        <taxon>Suessiaceae</taxon>
        <taxon>Polarella</taxon>
    </lineage>
</organism>
<evidence type="ECO:0000313" key="2">
    <source>
        <dbReference type="EMBL" id="CAE8628043.1"/>
    </source>
</evidence>
<accession>A0A813GSG2</accession>
<evidence type="ECO:0000313" key="3">
    <source>
        <dbReference type="Proteomes" id="UP000654075"/>
    </source>
</evidence>
<reference evidence="2" key="1">
    <citation type="submission" date="2021-02" db="EMBL/GenBank/DDBJ databases">
        <authorList>
            <person name="Dougan E. K."/>
            <person name="Rhodes N."/>
            <person name="Thang M."/>
            <person name="Chan C."/>
        </authorList>
    </citation>
    <scope>NUCLEOTIDE SEQUENCE</scope>
</reference>
<dbReference type="EMBL" id="CAJNNV010029330">
    <property type="protein sequence ID" value="CAE8628043.1"/>
    <property type="molecule type" value="Genomic_DNA"/>
</dbReference>
<dbReference type="AlphaFoldDB" id="A0A813GSG2"/>